<name>A0ACC7NXZ9_9BACL</name>
<comment type="caution">
    <text evidence="1">The sequence shown here is derived from an EMBL/GenBank/DDBJ whole genome shotgun (WGS) entry which is preliminary data.</text>
</comment>
<sequence length="65" mass="7337">MPDHDIHQRLEALTTRLYRLVDEKNGNLVDPGVIAVSQEMDGLIVSIQRAQLRARQQDSVSVRLA</sequence>
<dbReference type="EMBL" id="JBJURJ010000009">
    <property type="protein sequence ID" value="MFM9329628.1"/>
    <property type="molecule type" value="Genomic_DNA"/>
</dbReference>
<proteinExistence type="predicted"/>
<accession>A0ACC7NXZ9</accession>
<keyword evidence="2" id="KW-1185">Reference proteome</keyword>
<gene>
    <name evidence="1" type="ORF">ACI1P1_15140</name>
</gene>
<organism evidence="1 2">
    <name type="scientific">Paenibacillus mesotrionivorans</name>
    <dbReference type="NCBI Taxonomy" id="3160968"/>
    <lineage>
        <taxon>Bacteria</taxon>
        <taxon>Bacillati</taxon>
        <taxon>Bacillota</taxon>
        <taxon>Bacilli</taxon>
        <taxon>Bacillales</taxon>
        <taxon>Paenibacillaceae</taxon>
        <taxon>Paenibacillus</taxon>
    </lineage>
</organism>
<protein>
    <submittedName>
        <fullName evidence="1">Spo0E family sporulation regulatory protein-aspartic acid phosphatase</fullName>
    </submittedName>
</protein>
<evidence type="ECO:0000313" key="1">
    <source>
        <dbReference type="EMBL" id="MFM9329628.1"/>
    </source>
</evidence>
<evidence type="ECO:0000313" key="2">
    <source>
        <dbReference type="Proteomes" id="UP001631969"/>
    </source>
</evidence>
<reference evidence="1" key="1">
    <citation type="submission" date="2024-12" db="EMBL/GenBank/DDBJ databases">
        <authorList>
            <person name="Wu N."/>
        </authorList>
    </citation>
    <scope>NUCLEOTIDE SEQUENCE</scope>
    <source>
        <strain evidence="1">P15</strain>
    </source>
</reference>
<dbReference type="Proteomes" id="UP001631969">
    <property type="component" value="Unassembled WGS sequence"/>
</dbReference>